<dbReference type="Pfam" id="PF13193">
    <property type="entry name" value="AMP-binding_C"/>
    <property type="match status" value="1"/>
</dbReference>
<dbReference type="AlphaFoldDB" id="A0AAN9B4J7"/>
<keyword evidence="12" id="KW-1185">Reference proteome</keyword>
<dbReference type="FunFam" id="3.40.50.12780:FF:000003">
    <property type="entry name" value="Long-chain-fatty-acid--CoA ligase FadD"/>
    <property type="match status" value="1"/>
</dbReference>
<evidence type="ECO:0000256" key="6">
    <source>
        <dbReference type="ARBA" id="ARBA00023223"/>
    </source>
</evidence>
<evidence type="ECO:0000313" key="12">
    <source>
        <dbReference type="Proteomes" id="UP001374579"/>
    </source>
</evidence>
<name>A0AAN9B4J7_9CAEN</name>
<reference evidence="11 12" key="1">
    <citation type="submission" date="2024-02" db="EMBL/GenBank/DDBJ databases">
        <title>Chromosome-scale genome assembly of the rough periwinkle Littorina saxatilis.</title>
        <authorList>
            <person name="De Jode A."/>
            <person name="Faria R."/>
            <person name="Formenti G."/>
            <person name="Sims Y."/>
            <person name="Smith T.P."/>
            <person name="Tracey A."/>
            <person name="Wood J.M.D."/>
            <person name="Zagrodzka Z.B."/>
            <person name="Johannesson K."/>
            <person name="Butlin R.K."/>
            <person name="Leder E.H."/>
        </authorList>
    </citation>
    <scope>NUCLEOTIDE SEQUENCE [LARGE SCALE GENOMIC DNA]</scope>
    <source>
        <strain evidence="11">Snail1</strain>
        <tissue evidence="11">Muscle</tissue>
    </source>
</reference>
<evidence type="ECO:0000256" key="2">
    <source>
        <dbReference type="ARBA" id="ARBA00012532"/>
    </source>
</evidence>
<keyword evidence="6" id="KW-0455">Luminescence</keyword>
<evidence type="ECO:0000256" key="7">
    <source>
        <dbReference type="ARBA" id="ARBA00023262"/>
    </source>
</evidence>
<evidence type="ECO:0000259" key="9">
    <source>
        <dbReference type="Pfam" id="PF00501"/>
    </source>
</evidence>
<dbReference type="Pfam" id="PF00501">
    <property type="entry name" value="AMP-binding"/>
    <property type="match status" value="1"/>
</dbReference>
<evidence type="ECO:0000256" key="8">
    <source>
        <dbReference type="ARBA" id="ARBA00048497"/>
    </source>
</evidence>
<dbReference type="EC" id="1.13.12.7" evidence="2"/>
<dbReference type="InterPro" id="IPR045851">
    <property type="entry name" value="AMP-bd_C_sf"/>
</dbReference>
<dbReference type="FunFam" id="3.30.300.30:FF:000007">
    <property type="entry name" value="4-coumarate--CoA ligase 2"/>
    <property type="match status" value="1"/>
</dbReference>
<keyword evidence="7" id="KW-0599">Photoprotein</keyword>
<evidence type="ECO:0000256" key="3">
    <source>
        <dbReference type="ARBA" id="ARBA00019043"/>
    </source>
</evidence>
<proteinExistence type="inferred from homology"/>
<accession>A0AAN9B4J7</accession>
<dbReference type="InterPro" id="IPR000873">
    <property type="entry name" value="AMP-dep_synth/lig_dom"/>
</dbReference>
<keyword evidence="5" id="KW-0067">ATP-binding</keyword>
<dbReference type="PANTHER" id="PTHR24096:SF422">
    <property type="entry name" value="BCDNA.GH02901"/>
    <property type="match status" value="1"/>
</dbReference>
<evidence type="ECO:0000256" key="4">
    <source>
        <dbReference type="ARBA" id="ARBA00022741"/>
    </source>
</evidence>
<comment type="caution">
    <text evidence="11">The sequence shown here is derived from an EMBL/GenBank/DDBJ whole genome shotgun (WGS) entry which is preliminary data.</text>
</comment>
<dbReference type="Gene3D" id="3.30.300.30">
    <property type="match status" value="1"/>
</dbReference>
<feature type="domain" description="AMP-dependent synthetase/ligase" evidence="9">
    <location>
        <begin position="93"/>
        <end position="457"/>
    </location>
</feature>
<dbReference type="GO" id="GO:0016405">
    <property type="term" value="F:CoA-ligase activity"/>
    <property type="evidence" value="ECO:0007669"/>
    <property type="project" value="TreeGrafter"/>
</dbReference>
<dbReference type="EMBL" id="JBAMIC010000012">
    <property type="protein sequence ID" value="KAK7099195.1"/>
    <property type="molecule type" value="Genomic_DNA"/>
</dbReference>
<evidence type="ECO:0000256" key="5">
    <source>
        <dbReference type="ARBA" id="ARBA00022840"/>
    </source>
</evidence>
<dbReference type="PANTHER" id="PTHR24096">
    <property type="entry name" value="LONG-CHAIN-FATTY-ACID--COA LIGASE"/>
    <property type="match status" value="1"/>
</dbReference>
<dbReference type="InterPro" id="IPR020845">
    <property type="entry name" value="AMP-binding_CS"/>
</dbReference>
<evidence type="ECO:0000259" key="10">
    <source>
        <dbReference type="Pfam" id="PF13193"/>
    </source>
</evidence>
<evidence type="ECO:0000256" key="1">
    <source>
        <dbReference type="ARBA" id="ARBA00006432"/>
    </source>
</evidence>
<dbReference type="SUPFAM" id="SSF56801">
    <property type="entry name" value="Acetyl-CoA synthetase-like"/>
    <property type="match status" value="1"/>
</dbReference>
<gene>
    <name evidence="11" type="ORF">V1264_003375</name>
</gene>
<protein>
    <recommendedName>
        <fullName evidence="3">Luciferin 4-monooxygenase</fullName>
        <ecNumber evidence="2">1.13.12.7</ecNumber>
    </recommendedName>
</protein>
<dbReference type="Gene3D" id="3.40.50.12780">
    <property type="entry name" value="N-terminal domain of ligase-like"/>
    <property type="match status" value="1"/>
</dbReference>
<dbReference type="InterPro" id="IPR025110">
    <property type="entry name" value="AMP-bd_C"/>
</dbReference>
<dbReference type="PROSITE" id="PS00455">
    <property type="entry name" value="AMP_BINDING"/>
    <property type="match status" value="1"/>
</dbReference>
<organism evidence="11 12">
    <name type="scientific">Littorina saxatilis</name>
    <dbReference type="NCBI Taxonomy" id="31220"/>
    <lineage>
        <taxon>Eukaryota</taxon>
        <taxon>Metazoa</taxon>
        <taxon>Spiralia</taxon>
        <taxon>Lophotrochozoa</taxon>
        <taxon>Mollusca</taxon>
        <taxon>Gastropoda</taxon>
        <taxon>Caenogastropoda</taxon>
        <taxon>Littorinimorpha</taxon>
        <taxon>Littorinoidea</taxon>
        <taxon>Littorinidae</taxon>
        <taxon>Littorina</taxon>
    </lineage>
</organism>
<sequence length="590" mass="64078">MRVPCITRLNLCAVRLTSTFSSQNSSNGSHQYTTHQPCKRSRSHVTSWCQRHTRASSTLSDDRSNDVTKGIVRSPFPQIDVPDLPFAEFMFAALREYKDQIALVDFLSGKEWTFRQVIEDSMRIASGLSRLGLRQGDTLLMLSFNCPEYTLALLASAACGITVSSANPTYTPDELARQIEMSGSTAVVVGETLVSVVEAALQHNPALKDKLQSKQIVLGQAEGFRPFSTLLEDDGKAFPENVSINPHEDVLLLPYSSGTTGLPKGVMLTHTNVTANILQQLGLTVGERGTGTVLGVLPFYHIYGMTVSQWTALHAGNTVVTLPRFQSQDFLSAIQTLSITDLHLVPPLVLFLAKDPLVTGYDISSVKKVMCGAAPLGEGISREFATRSDALLLQVYGLTETSPVTHFNNPPVRLGTIGHVVSTTDAKIIDVDTGEALKAGETGELCVRGPQVMKGYFNNPKATADTVQDGWLRTGDLGHVDEDGYFSITDRLKELIKYKGFQVAPAELEALLLTHPAVSDVAVVGVPNEEAGELPKAFVVPRPGVPFSEKDVIDFLHSKVAPHKKLRGGLHVLETIPKTASGKILRRLLK</sequence>
<dbReference type="GO" id="GO:0005524">
    <property type="term" value="F:ATP binding"/>
    <property type="evidence" value="ECO:0007669"/>
    <property type="project" value="UniProtKB-KW"/>
</dbReference>
<comment type="catalytic activity">
    <reaction evidence="8">
        <text>firefly D-luciferin + ATP + O2 = firefly oxyluciferin + hnu + AMP + CO2 + diphosphate</text>
        <dbReference type="Rhea" id="RHEA:10732"/>
        <dbReference type="ChEBI" id="CHEBI:15379"/>
        <dbReference type="ChEBI" id="CHEBI:16526"/>
        <dbReference type="ChEBI" id="CHEBI:16792"/>
        <dbReference type="ChEBI" id="CHEBI:30212"/>
        <dbReference type="ChEBI" id="CHEBI:30616"/>
        <dbReference type="ChEBI" id="CHEBI:33019"/>
        <dbReference type="ChEBI" id="CHEBI:58038"/>
        <dbReference type="ChEBI" id="CHEBI:456215"/>
        <dbReference type="EC" id="1.13.12.7"/>
    </reaction>
</comment>
<keyword evidence="4" id="KW-0547">Nucleotide-binding</keyword>
<comment type="similarity">
    <text evidence="1">Belongs to the ATP-dependent AMP-binding enzyme family.</text>
</comment>
<dbReference type="InterPro" id="IPR042099">
    <property type="entry name" value="ANL_N_sf"/>
</dbReference>
<feature type="domain" description="AMP-binding enzyme C-terminal" evidence="10">
    <location>
        <begin position="507"/>
        <end position="583"/>
    </location>
</feature>
<dbReference type="Proteomes" id="UP001374579">
    <property type="component" value="Unassembled WGS sequence"/>
</dbReference>
<evidence type="ECO:0000313" key="11">
    <source>
        <dbReference type="EMBL" id="KAK7099195.1"/>
    </source>
</evidence>
<dbReference type="GO" id="GO:0008218">
    <property type="term" value="P:bioluminescence"/>
    <property type="evidence" value="ECO:0007669"/>
    <property type="project" value="UniProtKB-KW"/>
</dbReference>